<evidence type="ECO:0000313" key="1">
    <source>
        <dbReference type="EMBL" id="MCB8874811.1"/>
    </source>
</evidence>
<organism evidence="1 2">
    <name type="scientific">Acidisoma silvae</name>
    <dbReference type="NCBI Taxonomy" id="2802396"/>
    <lineage>
        <taxon>Bacteria</taxon>
        <taxon>Pseudomonadati</taxon>
        <taxon>Pseudomonadota</taxon>
        <taxon>Alphaproteobacteria</taxon>
        <taxon>Acetobacterales</taxon>
        <taxon>Acidocellaceae</taxon>
        <taxon>Acidisoma</taxon>
    </lineage>
</organism>
<name>A0A963YPT9_9PROT</name>
<keyword evidence="2" id="KW-1185">Reference proteome</keyword>
<reference evidence="1" key="2">
    <citation type="submission" date="2021-01" db="EMBL/GenBank/DDBJ databases">
        <authorList>
            <person name="Mieszkin S."/>
            <person name="Pouder E."/>
            <person name="Alain K."/>
        </authorList>
    </citation>
    <scope>NUCLEOTIDE SEQUENCE</scope>
    <source>
        <strain evidence="1">HW T2.11</strain>
    </source>
</reference>
<dbReference type="EMBL" id="JAESVB010000002">
    <property type="protein sequence ID" value="MCB8874811.1"/>
    <property type="molecule type" value="Genomic_DNA"/>
</dbReference>
<gene>
    <name evidence="1" type="ORF">ASILVAE211_06425</name>
</gene>
<proteinExistence type="predicted"/>
<sequence length="213" mass="23365">MTDEAHRATWHHADALPPDSLVPLNLPTSTPHLRLAFQYGFFAISSLESNCQEKDDKTISEFTIYFVTAVADLKDSPSRTGQPSRIGSGFPLTPSSTFSLLPVPGALKVKRRPVLPHRATAGLPFPVHAGLKMPGRHASDRDESPATDSDAAFRVLGCYETRRALPDDRSRFHQLNHSHHSVRAMTDPVFDTLRILHATRHQSACAAGIESVA</sequence>
<dbReference type="AlphaFoldDB" id="A0A963YPT9"/>
<comment type="caution">
    <text evidence="1">The sequence shown here is derived from an EMBL/GenBank/DDBJ whole genome shotgun (WGS) entry which is preliminary data.</text>
</comment>
<accession>A0A963YPT9</accession>
<dbReference type="Proteomes" id="UP000708298">
    <property type="component" value="Unassembled WGS sequence"/>
</dbReference>
<dbReference type="RefSeq" id="WP_227320474.1">
    <property type="nucleotide sequence ID" value="NZ_JAESVB010000002.1"/>
</dbReference>
<evidence type="ECO:0000313" key="2">
    <source>
        <dbReference type="Proteomes" id="UP000708298"/>
    </source>
</evidence>
<reference evidence="1" key="1">
    <citation type="journal article" date="2021" name="Microorganisms">
        <title>Acidisoma silvae sp. nov. and Acidisomacellulosilytica sp. nov., Two Acidophilic Bacteria Isolated from Decaying Wood, Hydrolyzing Cellulose and Producing Poly-3-hydroxybutyrate.</title>
        <authorList>
            <person name="Mieszkin S."/>
            <person name="Pouder E."/>
            <person name="Uroz S."/>
            <person name="Simon-Colin C."/>
            <person name="Alain K."/>
        </authorList>
    </citation>
    <scope>NUCLEOTIDE SEQUENCE</scope>
    <source>
        <strain evidence="1">HW T2.11</strain>
    </source>
</reference>
<protein>
    <submittedName>
        <fullName evidence="1">Uncharacterized protein</fullName>
    </submittedName>
</protein>